<protein>
    <submittedName>
        <fullName evidence="7">Cystathionine beta-synthase-like</fullName>
    </submittedName>
</protein>
<dbReference type="Gene3D" id="3.40.50.1100">
    <property type="match status" value="4"/>
</dbReference>
<feature type="domain" description="CBS" evidence="6">
    <location>
        <begin position="423"/>
        <end position="484"/>
    </location>
</feature>
<feature type="region of interest" description="Disordered" evidence="5">
    <location>
        <begin position="1"/>
        <end position="31"/>
    </location>
</feature>
<dbReference type="InterPro" id="IPR046342">
    <property type="entry name" value="CBS_dom_sf"/>
</dbReference>
<keyword evidence="3" id="KW-0663">Pyridoxal phosphate</keyword>
<dbReference type="RefSeq" id="XP_028143108.1">
    <property type="nucleotide sequence ID" value="XM_028287307.1"/>
</dbReference>
<comment type="cofactor">
    <cofactor evidence="1">
        <name>pyridoxal 5'-phosphate</name>
        <dbReference type="ChEBI" id="CHEBI:597326"/>
    </cofactor>
</comment>
<dbReference type="InterPro" id="IPR050214">
    <property type="entry name" value="Cys_Synth/Cystath_Beta-Synth"/>
</dbReference>
<dbReference type="InterPro" id="IPR001926">
    <property type="entry name" value="TrpB-like_PALP"/>
</dbReference>
<organism evidence="7">
    <name type="scientific">Diabrotica virgifera virgifera</name>
    <name type="common">western corn rootworm</name>
    <dbReference type="NCBI Taxonomy" id="50390"/>
    <lineage>
        <taxon>Eukaryota</taxon>
        <taxon>Metazoa</taxon>
        <taxon>Ecdysozoa</taxon>
        <taxon>Arthropoda</taxon>
        <taxon>Hexapoda</taxon>
        <taxon>Insecta</taxon>
        <taxon>Pterygota</taxon>
        <taxon>Neoptera</taxon>
        <taxon>Endopterygota</taxon>
        <taxon>Coleoptera</taxon>
        <taxon>Polyphaga</taxon>
        <taxon>Cucujiformia</taxon>
        <taxon>Chrysomeloidea</taxon>
        <taxon>Chrysomelidae</taxon>
        <taxon>Galerucinae</taxon>
        <taxon>Diabroticina</taxon>
        <taxon>Diabroticites</taxon>
        <taxon>Diabrotica</taxon>
    </lineage>
</organism>
<dbReference type="InParanoid" id="A0A6P7GDT9"/>
<evidence type="ECO:0000256" key="2">
    <source>
        <dbReference type="ARBA" id="ARBA00007103"/>
    </source>
</evidence>
<dbReference type="InterPro" id="IPR000644">
    <property type="entry name" value="CBS_dom"/>
</dbReference>
<feature type="compositionally biased region" description="Basic and acidic residues" evidence="5">
    <location>
        <begin position="1"/>
        <end position="22"/>
    </location>
</feature>
<dbReference type="CDD" id="cd01561">
    <property type="entry name" value="CBS_like"/>
    <property type="match status" value="1"/>
</dbReference>
<dbReference type="Gene3D" id="3.10.580.10">
    <property type="entry name" value="CBS-domain"/>
    <property type="match status" value="1"/>
</dbReference>
<evidence type="ECO:0000256" key="5">
    <source>
        <dbReference type="SAM" id="MobiDB-lite"/>
    </source>
</evidence>
<gene>
    <name evidence="7" type="primary">LOC114336916</name>
</gene>
<dbReference type="PROSITE" id="PS51371">
    <property type="entry name" value="CBS"/>
    <property type="match status" value="1"/>
</dbReference>
<name>A0A6P7GDT9_DIAVI</name>
<keyword evidence="4" id="KW-0129">CBS domain</keyword>
<dbReference type="SUPFAM" id="SSF54631">
    <property type="entry name" value="CBS-domain pair"/>
    <property type="match status" value="1"/>
</dbReference>
<evidence type="ECO:0000313" key="7">
    <source>
        <dbReference type="RefSeq" id="XP_028143108.1"/>
    </source>
</evidence>
<dbReference type="InterPro" id="IPR036052">
    <property type="entry name" value="TrpB-like_PALP_sf"/>
</dbReference>
<evidence type="ECO:0000256" key="3">
    <source>
        <dbReference type="ARBA" id="ARBA00022898"/>
    </source>
</evidence>
<dbReference type="PANTHER" id="PTHR10314">
    <property type="entry name" value="CYSTATHIONINE BETA-SYNTHASE"/>
    <property type="match status" value="1"/>
</dbReference>
<sequence length="576" mass="64218">MSPGSRNRDPEYTFRSPLEDHPTLPNRAPKCPWTKDLHKTVRSPHGERVWKPCDRKILPSILNAVGNTPLVKINKIPKEENIDCEIYGKCEFMNPTGSIKERMLLRCIEDAEKLGTLKPGMTIIETTSGNTGIALAWVCAIKDGKCEFMNPTGSIKERMLLRCIEDAEKLGTLKPGMTIIETTSGNTGIALAWVCAIKDYKCILVLPDKASKEKEDIMKAFGATVVRVPMDEPDISEHGKYGKTHYIHKQTPNSIILDQVFAAGTGGTMTGIGRKFKEISPNTIIIGADPHSSFFAEPPEINKTDVKFSEVEGIGDHIVPVTCDRHNIDKWYKLYDKESLVMARRLIKEEGLLVGLSSGVIMAGALKAVKDFNLGKGKKVVVVFPDGTRNYLTKFIVDQWMEQRNLLPVTNPNGHWWWDINIMQLAFKSCQNVDHLASPREVLALMNELNVDYLPAVKDGVIVGLATKRNVLNHLIAGESPNDEINNCLVRMFSKLPKESSLGLASRVLEIQSYVVILENDVTEGGYELLPPITASQQRVIRENELQVPFEIYGHEETIINYVPLVVSTVLVLPAR</sequence>
<evidence type="ECO:0000259" key="6">
    <source>
        <dbReference type="PROSITE" id="PS51371"/>
    </source>
</evidence>
<dbReference type="AlphaFoldDB" id="A0A6P7GDT9"/>
<evidence type="ECO:0000256" key="4">
    <source>
        <dbReference type="PROSITE-ProRule" id="PRU00703"/>
    </source>
</evidence>
<dbReference type="Pfam" id="PF00291">
    <property type="entry name" value="PALP"/>
    <property type="match status" value="1"/>
</dbReference>
<dbReference type="GO" id="GO:0019344">
    <property type="term" value="P:cysteine biosynthetic process"/>
    <property type="evidence" value="ECO:0007669"/>
    <property type="project" value="UniProtKB-ARBA"/>
</dbReference>
<proteinExistence type="inferred from homology"/>
<comment type="similarity">
    <text evidence="2">Belongs to the cysteine synthase/cystathionine beta-synthase family.</text>
</comment>
<accession>A0A6P7GDT9</accession>
<evidence type="ECO:0000256" key="1">
    <source>
        <dbReference type="ARBA" id="ARBA00001933"/>
    </source>
</evidence>
<dbReference type="FunFam" id="3.40.50.1100:FF:000118">
    <property type="entry name" value="Related to CYS4-cystathionine beta-synthase"/>
    <property type="match status" value="1"/>
</dbReference>
<dbReference type="SUPFAM" id="SSF53686">
    <property type="entry name" value="Tryptophan synthase beta subunit-like PLP-dependent enzymes"/>
    <property type="match status" value="2"/>
</dbReference>
<dbReference type="SMART" id="SM00116">
    <property type="entry name" value="CBS"/>
    <property type="match status" value="1"/>
</dbReference>
<reference evidence="7" key="1">
    <citation type="submission" date="2025-08" db="UniProtKB">
        <authorList>
            <consortium name="RefSeq"/>
        </authorList>
    </citation>
    <scope>IDENTIFICATION</scope>
    <source>
        <tissue evidence="7">Whole insect</tissue>
    </source>
</reference>